<dbReference type="RefSeq" id="WP_256421002.1">
    <property type="nucleotide sequence ID" value="NZ_JANHDI010000006.1"/>
</dbReference>
<dbReference type="Proteomes" id="UP001597085">
    <property type="component" value="Unassembled WGS sequence"/>
</dbReference>
<reference evidence="1 2" key="1">
    <citation type="journal article" date="2019" name="Int. J. Syst. Evol. Microbiol.">
        <title>The Global Catalogue of Microorganisms (GCM) 10K type strain sequencing project: providing services to taxonomists for standard genome sequencing and annotation.</title>
        <authorList>
            <consortium name="The Broad Institute Genomics Platform"/>
            <consortium name="The Broad Institute Genome Sequencing Center for Infectious Disease"/>
            <person name="Wu L."/>
            <person name="Ma J."/>
        </authorList>
    </citation>
    <scope>NUCLEOTIDE SEQUENCE [LARGE SCALE GENOMIC DNA]</scope>
    <source>
        <strain evidence="1 2">CGMCC 1.12121</strain>
    </source>
</reference>
<organism evidence="1 2">
    <name type="scientific">Halobellus rarus</name>
    <dbReference type="NCBI Taxonomy" id="1126237"/>
    <lineage>
        <taxon>Archaea</taxon>
        <taxon>Methanobacteriati</taxon>
        <taxon>Methanobacteriota</taxon>
        <taxon>Stenosarchaea group</taxon>
        <taxon>Halobacteria</taxon>
        <taxon>Halobacteriales</taxon>
        <taxon>Haloferacaceae</taxon>
        <taxon>Halobellus</taxon>
    </lineage>
</organism>
<evidence type="ECO:0000313" key="2">
    <source>
        <dbReference type="Proteomes" id="UP001597085"/>
    </source>
</evidence>
<name>A0ABD6CQF0_9EURY</name>
<comment type="caution">
    <text evidence="1">The sequence shown here is derived from an EMBL/GenBank/DDBJ whole genome shotgun (WGS) entry which is preliminary data.</text>
</comment>
<protein>
    <submittedName>
        <fullName evidence="1">Uncharacterized protein</fullName>
    </submittedName>
</protein>
<sequence>MVAFFGALAIALAIGIGLAVGLGRQDYVAENIDEWVDSSRAAIEPVDSTSEDGPPGTE</sequence>
<proteinExistence type="predicted"/>
<dbReference type="EMBL" id="JBHUDK010000012">
    <property type="protein sequence ID" value="MFD1599946.1"/>
    <property type="molecule type" value="Genomic_DNA"/>
</dbReference>
<gene>
    <name evidence="1" type="ORF">ACFSBX_13360</name>
</gene>
<dbReference type="AlphaFoldDB" id="A0ABD6CQF0"/>
<keyword evidence="2" id="KW-1185">Reference proteome</keyword>
<accession>A0ABD6CQF0</accession>
<evidence type="ECO:0000313" key="1">
    <source>
        <dbReference type="EMBL" id="MFD1599946.1"/>
    </source>
</evidence>